<gene>
    <name evidence="3" type="ORF">D3A95_13040</name>
</gene>
<dbReference type="PROSITE" id="PS51352">
    <property type="entry name" value="THIOREDOXIN_2"/>
    <property type="match status" value="1"/>
</dbReference>
<name>A0A3B7MGW3_9CYAN</name>
<dbReference type="SUPFAM" id="SSF52833">
    <property type="entry name" value="Thioredoxin-like"/>
    <property type="match status" value="1"/>
</dbReference>
<dbReference type="NCBIfam" id="NF038096">
    <property type="entry name" value="thylak_slr1796"/>
    <property type="match status" value="1"/>
</dbReference>
<dbReference type="InterPro" id="IPR013766">
    <property type="entry name" value="Thioredoxin_domain"/>
</dbReference>
<keyword evidence="4" id="KW-1185">Reference proteome</keyword>
<evidence type="ECO:0000313" key="3">
    <source>
        <dbReference type="EMBL" id="AXY68641.1"/>
    </source>
</evidence>
<dbReference type="EMBL" id="CP032152">
    <property type="protein sequence ID" value="AXY68641.1"/>
    <property type="molecule type" value="Genomic_DNA"/>
</dbReference>
<organism evidence="3 4">
    <name type="scientific">Thermosynechococcus sichuanensis E542</name>
    <dbReference type="NCBI Taxonomy" id="2016101"/>
    <lineage>
        <taxon>Bacteria</taxon>
        <taxon>Bacillati</taxon>
        <taxon>Cyanobacteriota</taxon>
        <taxon>Cyanophyceae</taxon>
        <taxon>Acaryochloridales</taxon>
        <taxon>Thermosynechococcaceae</taxon>
        <taxon>Thermosynechococcus</taxon>
        <taxon>Thermosynechococcus sichuanensis</taxon>
    </lineage>
</organism>
<protein>
    <submittedName>
        <fullName evidence="3">Thylakoid membrane photosystem I accumulation factor</fullName>
    </submittedName>
</protein>
<evidence type="ECO:0000256" key="1">
    <source>
        <dbReference type="SAM" id="MobiDB-lite"/>
    </source>
</evidence>
<evidence type="ECO:0000259" key="2">
    <source>
        <dbReference type="PROSITE" id="PS51352"/>
    </source>
</evidence>
<sequence length="198" mass="22514">MERKMKRMWGWLGLVLLLWGLWTAPSWAGLQDDRYDGNIFALYAGNGSLVPPKVTLEKSRQSDRATLLLFYVNDSRDCKQFASTISQLQGYYGRVTDFIAIDVDALPFGAQFSSNEAGYYYKGRVPQTLIFDRQGQLRQEFIGVVPFETLDDTFREVFDLLPRSQSLELRPRPVNEINVELVPPTPPKGENLSKGAVQ</sequence>
<dbReference type="AlphaFoldDB" id="A0A3B7MGW3"/>
<feature type="region of interest" description="Disordered" evidence="1">
    <location>
        <begin position="178"/>
        <end position="198"/>
    </location>
</feature>
<dbReference type="KEGG" id="tsq:D3A95_13040"/>
<dbReference type="Gene3D" id="3.40.30.10">
    <property type="entry name" value="Glutaredoxin"/>
    <property type="match status" value="1"/>
</dbReference>
<dbReference type="InterPro" id="IPR048069">
    <property type="entry name" value="Thylak_slr1796"/>
</dbReference>
<dbReference type="Proteomes" id="UP000261812">
    <property type="component" value="Chromosome"/>
</dbReference>
<evidence type="ECO:0000313" key="4">
    <source>
        <dbReference type="Proteomes" id="UP000261812"/>
    </source>
</evidence>
<dbReference type="InterPro" id="IPR036249">
    <property type="entry name" value="Thioredoxin-like_sf"/>
</dbReference>
<feature type="domain" description="Thioredoxin" evidence="2">
    <location>
        <begin position="18"/>
        <end position="163"/>
    </location>
</feature>
<reference evidence="4" key="1">
    <citation type="submission" date="2018-09" db="EMBL/GenBank/DDBJ databases">
        <title>Complete genome sequence of thermophilic cyanobacteria strain Thermosynechococcus elongatus PKUAC-SCTE542.</title>
        <authorList>
            <person name="Liang Y."/>
            <person name="Tang J."/>
            <person name="Daroch M."/>
        </authorList>
    </citation>
    <scope>NUCLEOTIDE SEQUENCE [LARGE SCALE GENOMIC DNA]</scope>
    <source>
        <strain evidence="4">E542</strain>
    </source>
</reference>
<proteinExistence type="predicted"/>
<accession>A0A3B7MGW3</accession>